<evidence type="ECO:0000259" key="1">
    <source>
        <dbReference type="Pfam" id="PF11976"/>
    </source>
</evidence>
<dbReference type="STRING" id="200324.A0A2N5VZJ3"/>
<dbReference type="SUPFAM" id="SSF54236">
    <property type="entry name" value="Ubiquitin-like"/>
    <property type="match status" value="1"/>
</dbReference>
<keyword evidence="3" id="KW-1185">Reference proteome</keyword>
<dbReference type="Proteomes" id="UP000235388">
    <property type="component" value="Unassembled WGS sequence"/>
</dbReference>
<name>A0A2N5VZJ3_9BASI</name>
<feature type="domain" description="Rad60/SUMO-like" evidence="1">
    <location>
        <begin position="55"/>
        <end position="121"/>
    </location>
</feature>
<evidence type="ECO:0000313" key="3">
    <source>
        <dbReference type="Proteomes" id="UP000235388"/>
    </source>
</evidence>
<sequence>MSQSPSQDVKPNKALKICLKIQFRNSSTHAPPNDETGCADFFFHHLFTDTFVPMIYMKDNGVEPLTVKVKRTTTFQKIYNAVAQEKRAELTSFRLCHDGNQLPRDETTPDDWEFEDEELIDYFLESVGGSSQRQEAIKRKGGAKR</sequence>
<dbReference type="Pfam" id="PF11976">
    <property type="entry name" value="Rad60-SLD"/>
    <property type="match status" value="1"/>
</dbReference>
<accession>A0A2N5VZJ3</accession>
<evidence type="ECO:0000313" key="2">
    <source>
        <dbReference type="EMBL" id="PLW55406.1"/>
    </source>
</evidence>
<dbReference type="EMBL" id="PGCJ01000033">
    <property type="protein sequence ID" value="PLW55406.1"/>
    <property type="molecule type" value="Genomic_DNA"/>
</dbReference>
<dbReference type="CDD" id="cd01763">
    <property type="entry name" value="Ubl_SUMO_like"/>
    <property type="match status" value="1"/>
</dbReference>
<dbReference type="OrthoDB" id="442921at2759"/>
<organism evidence="2 3">
    <name type="scientific">Puccinia coronata f. sp. avenae</name>
    <dbReference type="NCBI Taxonomy" id="200324"/>
    <lineage>
        <taxon>Eukaryota</taxon>
        <taxon>Fungi</taxon>
        <taxon>Dikarya</taxon>
        <taxon>Basidiomycota</taxon>
        <taxon>Pucciniomycotina</taxon>
        <taxon>Pucciniomycetes</taxon>
        <taxon>Pucciniales</taxon>
        <taxon>Pucciniaceae</taxon>
        <taxon>Puccinia</taxon>
    </lineage>
</organism>
<dbReference type="InterPro" id="IPR022617">
    <property type="entry name" value="Rad60/SUMO-like_dom"/>
</dbReference>
<dbReference type="AlphaFoldDB" id="A0A2N5VZJ3"/>
<dbReference type="Gene3D" id="3.10.20.90">
    <property type="entry name" value="Phosphatidylinositol 3-kinase Catalytic Subunit, Chain A, domain 1"/>
    <property type="match status" value="1"/>
</dbReference>
<dbReference type="InterPro" id="IPR029071">
    <property type="entry name" value="Ubiquitin-like_domsf"/>
</dbReference>
<comment type="caution">
    <text evidence="2">The sequence shown here is derived from an EMBL/GenBank/DDBJ whole genome shotgun (WGS) entry which is preliminary data.</text>
</comment>
<reference evidence="2 3" key="1">
    <citation type="submission" date="2017-11" db="EMBL/GenBank/DDBJ databases">
        <title>De novo assembly and phasing of dikaryotic genomes from two isolates of Puccinia coronata f. sp. avenae, the causal agent of oat crown rust.</title>
        <authorList>
            <person name="Miller M.E."/>
            <person name="Zhang Y."/>
            <person name="Omidvar V."/>
            <person name="Sperschneider J."/>
            <person name="Schwessinger B."/>
            <person name="Raley C."/>
            <person name="Palmer J.M."/>
            <person name="Garnica D."/>
            <person name="Upadhyaya N."/>
            <person name="Rathjen J."/>
            <person name="Taylor J.M."/>
            <person name="Park R.F."/>
            <person name="Dodds P.N."/>
            <person name="Hirsch C.D."/>
            <person name="Kianian S.F."/>
            <person name="Figueroa M."/>
        </authorList>
    </citation>
    <scope>NUCLEOTIDE SEQUENCE [LARGE SCALE GENOMIC DNA]</scope>
    <source>
        <strain evidence="2">12NC29</strain>
    </source>
</reference>
<protein>
    <recommendedName>
        <fullName evidence="1">Rad60/SUMO-like domain-containing protein</fullName>
    </recommendedName>
</protein>
<proteinExistence type="predicted"/>
<gene>
    <name evidence="2" type="ORF">PCANC_02327</name>
</gene>